<gene>
    <name evidence="1" type="ORF">KPSA1_00059</name>
</gene>
<reference evidence="1 2" key="1">
    <citation type="submission" date="2018-04" db="EMBL/GenBank/DDBJ databases">
        <title>Draft genome sequence of Pseudomonas syringae pv. actinidiae biovar 1 strains isolated from kiwifruit in Kagawa prefecture.</title>
        <authorList>
            <person name="Tabuchi M."/>
            <person name="Saito M."/>
            <person name="Fujiwara S."/>
            <person name="Sasa N."/>
            <person name="Akimitsu K."/>
            <person name="Gomi K."/>
            <person name="Konishi-Sugita S."/>
            <person name="Hamano K."/>
            <person name="Kataoka I."/>
        </authorList>
    </citation>
    <scope>NUCLEOTIDE SEQUENCE [LARGE SCALE GENOMIC DNA]</scope>
    <source>
        <strain evidence="1 2">MAFF212206</strain>
    </source>
</reference>
<keyword evidence="1" id="KW-0808">Transferase</keyword>
<keyword evidence="1" id="KW-0418">Kinase</keyword>
<proteinExistence type="predicted"/>
<comment type="caution">
    <text evidence="1">The sequence shown here is derived from an EMBL/GenBank/DDBJ whole genome shotgun (WGS) entry which is preliminary data.</text>
</comment>
<accession>A0A2V0Q8M2</accession>
<dbReference type="Proteomes" id="UP000247480">
    <property type="component" value="Unassembled WGS sequence"/>
</dbReference>
<protein>
    <submittedName>
        <fullName evidence="1">Signal transduction histidine kinase</fullName>
    </submittedName>
</protein>
<evidence type="ECO:0000313" key="1">
    <source>
        <dbReference type="EMBL" id="GBH06728.1"/>
    </source>
</evidence>
<name>A0A2V0Q8M2_PSESF</name>
<organism evidence="1 2">
    <name type="scientific">Pseudomonas syringae pv. actinidiae</name>
    <dbReference type="NCBI Taxonomy" id="103796"/>
    <lineage>
        <taxon>Bacteria</taxon>
        <taxon>Pseudomonadati</taxon>
        <taxon>Pseudomonadota</taxon>
        <taxon>Gammaproteobacteria</taxon>
        <taxon>Pseudomonadales</taxon>
        <taxon>Pseudomonadaceae</taxon>
        <taxon>Pseudomonas</taxon>
        <taxon>Pseudomonas syringae</taxon>
    </lineage>
</organism>
<dbReference type="EMBL" id="BGJZ01000002">
    <property type="protein sequence ID" value="GBH06728.1"/>
    <property type="molecule type" value="Genomic_DNA"/>
</dbReference>
<evidence type="ECO:0000313" key="2">
    <source>
        <dbReference type="Proteomes" id="UP000247480"/>
    </source>
</evidence>
<dbReference type="AlphaFoldDB" id="A0A2V0Q8M2"/>
<sequence>MRKQVRAHCIDGTDFQRSGQLILACLGQLTDTLSLLQYFLGLSNNAFTDRSQAHGAFAALENKHTQFVFEFFDAHRQRWLADVAAFGRMTKVLLLGERNDVAQFCKSHNVRP</sequence>
<dbReference type="GO" id="GO:0016301">
    <property type="term" value="F:kinase activity"/>
    <property type="evidence" value="ECO:0007669"/>
    <property type="project" value="UniProtKB-KW"/>
</dbReference>